<dbReference type="Proteomes" id="UP000076871">
    <property type="component" value="Unassembled WGS sequence"/>
</dbReference>
<keyword evidence="1" id="KW-0812">Transmembrane</keyword>
<dbReference type="InterPro" id="IPR032675">
    <property type="entry name" value="LRR_dom_sf"/>
</dbReference>
<feature type="transmembrane region" description="Helical" evidence="1">
    <location>
        <begin position="74"/>
        <end position="96"/>
    </location>
</feature>
<keyword evidence="3" id="KW-1185">Reference proteome</keyword>
<dbReference type="RefSeq" id="XP_040760711.1">
    <property type="nucleotide sequence ID" value="XM_040907265.1"/>
</dbReference>
<name>A0A165CKD4_9APHY</name>
<feature type="transmembrane region" description="Helical" evidence="1">
    <location>
        <begin position="116"/>
        <end position="138"/>
    </location>
</feature>
<organism evidence="2 3">
    <name type="scientific">Laetiporus sulphureus 93-53</name>
    <dbReference type="NCBI Taxonomy" id="1314785"/>
    <lineage>
        <taxon>Eukaryota</taxon>
        <taxon>Fungi</taxon>
        <taxon>Dikarya</taxon>
        <taxon>Basidiomycota</taxon>
        <taxon>Agaricomycotina</taxon>
        <taxon>Agaricomycetes</taxon>
        <taxon>Polyporales</taxon>
        <taxon>Laetiporus</taxon>
    </lineage>
</organism>
<dbReference type="SUPFAM" id="SSF52047">
    <property type="entry name" value="RNI-like"/>
    <property type="match status" value="1"/>
</dbReference>
<evidence type="ECO:0000256" key="1">
    <source>
        <dbReference type="SAM" id="Phobius"/>
    </source>
</evidence>
<dbReference type="InParanoid" id="A0A165CKD4"/>
<evidence type="ECO:0000313" key="2">
    <source>
        <dbReference type="EMBL" id="KZT02971.1"/>
    </source>
</evidence>
<dbReference type="Gene3D" id="3.80.10.10">
    <property type="entry name" value="Ribonuclease Inhibitor"/>
    <property type="match status" value="1"/>
</dbReference>
<keyword evidence="1" id="KW-0472">Membrane</keyword>
<keyword evidence="1" id="KW-1133">Transmembrane helix</keyword>
<reference evidence="2 3" key="1">
    <citation type="journal article" date="2016" name="Mol. Biol. Evol.">
        <title>Comparative Genomics of Early-Diverging Mushroom-Forming Fungi Provides Insights into the Origins of Lignocellulose Decay Capabilities.</title>
        <authorList>
            <person name="Nagy L.G."/>
            <person name="Riley R."/>
            <person name="Tritt A."/>
            <person name="Adam C."/>
            <person name="Daum C."/>
            <person name="Floudas D."/>
            <person name="Sun H."/>
            <person name="Yadav J.S."/>
            <person name="Pangilinan J."/>
            <person name="Larsson K.H."/>
            <person name="Matsuura K."/>
            <person name="Barry K."/>
            <person name="Labutti K."/>
            <person name="Kuo R."/>
            <person name="Ohm R.A."/>
            <person name="Bhattacharya S.S."/>
            <person name="Shirouzu T."/>
            <person name="Yoshinaga Y."/>
            <person name="Martin F.M."/>
            <person name="Grigoriev I.V."/>
            <person name="Hibbett D.S."/>
        </authorList>
    </citation>
    <scope>NUCLEOTIDE SEQUENCE [LARGE SCALE GENOMIC DNA]</scope>
    <source>
        <strain evidence="2 3">93-53</strain>
    </source>
</reference>
<dbReference type="AlphaFoldDB" id="A0A165CKD4"/>
<protein>
    <submittedName>
        <fullName evidence="2">Uncharacterized protein</fullName>
    </submittedName>
</protein>
<proteinExistence type="predicted"/>
<accession>A0A165CKD4</accession>
<dbReference type="EMBL" id="KV427648">
    <property type="protein sequence ID" value="KZT02971.1"/>
    <property type="molecule type" value="Genomic_DNA"/>
</dbReference>
<sequence>MSTSVSTPLWAKQTVSAVQSALMEFPGGGHCSHRALGTPELTVGVLGQAHPSSSVMTEIEPTSMRSAKEMMLPIELTTVCITSLLYGIFLLLFGSFVYISTTCLPPTINGLCRDPFYVSLTFIVGMVLLMLISANWVLTIVHLFDGLMDDTGELQLRLFFYDLVNPTYVAKSVLYFMTALSQDTIIEMTNCPTAAGANGAYQLSRHTEGDRIVNRSAGHWIVSAAVLTFVTYSMEGMEHQEEDVLVHGQQNFALARFDAFCDFIFADPARLSYIRSTKLPKAEDPHLSHRRLPAAVKMWAKSLARLLSGVPALRSLSVYSLDTMIVEHSDLALALRNSSALQHVELVQSPTWSLRHIPNNLRTLRLVGIDERRENLYSLLSATSSLPHLHTLELRSVILSNVHETRFLLMLPGYPQQSQWTHLKMMYTDVSFGARCSHVVGPICHLILSTTQFWYQRIATMIAEYIMTNDQHEDPLNLSHRAVEELMTSALRTFLPLQLERLELRYKGGYRVDRSDIPEEYLRTILKAAESLPTLAYLGVRQRASNSQKASGEDVNGPYMQTWWTFEEQDGRREACLVPMEEWKLLIDEWGSA</sequence>
<gene>
    <name evidence="2" type="ORF">LAESUDRAFT_716545</name>
</gene>
<evidence type="ECO:0000313" key="3">
    <source>
        <dbReference type="Proteomes" id="UP000076871"/>
    </source>
</evidence>
<dbReference type="GeneID" id="63824294"/>